<evidence type="ECO:0000256" key="1">
    <source>
        <dbReference type="SAM" id="MobiDB-lite"/>
    </source>
</evidence>
<dbReference type="AlphaFoldDB" id="A0A2T9Z093"/>
<organism evidence="2 3">
    <name type="scientific">Smittium simulii</name>
    <dbReference type="NCBI Taxonomy" id="133385"/>
    <lineage>
        <taxon>Eukaryota</taxon>
        <taxon>Fungi</taxon>
        <taxon>Fungi incertae sedis</taxon>
        <taxon>Zoopagomycota</taxon>
        <taxon>Kickxellomycotina</taxon>
        <taxon>Harpellomycetes</taxon>
        <taxon>Harpellales</taxon>
        <taxon>Legeriomycetaceae</taxon>
        <taxon>Smittium</taxon>
    </lineage>
</organism>
<sequence length="317" mass="33442">MGKSGQVVGSRMGKSGQVVGSRMGKSGQVVGSRMGNRMGKSGQVVGSRMGKSGQVVGSRMGKSGQVVVGSRMGKSGQVVGSRMGKSGQVVGSRMGKSGQVVDLLIFREIAAIRGIAATDLRASLLRSEVLFRQTNTNVDGKDSSLNKSYNKSPLPLDRKAHLHKKQLTDTNTDEDQDQDETTFTTTSKTTSKTTSTFKSTSTSTSTFKTTFTPTFTTSKKASSVFSTITDDEGKLTTSVAVITQVEDLLVLENGNTVLGSATIDGNVVISALNENSQVYSLTISSPSSTLNKSSAIHSSSFSLFAVFLAFLIPLFCI</sequence>
<dbReference type="EMBL" id="MBFR01000004">
    <property type="protein sequence ID" value="PVU98018.1"/>
    <property type="molecule type" value="Genomic_DNA"/>
</dbReference>
<dbReference type="Proteomes" id="UP000245383">
    <property type="component" value="Unassembled WGS sequence"/>
</dbReference>
<keyword evidence="3" id="KW-1185">Reference proteome</keyword>
<feature type="compositionally biased region" description="Acidic residues" evidence="1">
    <location>
        <begin position="171"/>
        <end position="180"/>
    </location>
</feature>
<comment type="caution">
    <text evidence="2">The sequence shown here is derived from an EMBL/GenBank/DDBJ whole genome shotgun (WGS) entry which is preliminary data.</text>
</comment>
<feature type="region of interest" description="Disordered" evidence="1">
    <location>
        <begin position="73"/>
        <end position="92"/>
    </location>
</feature>
<feature type="compositionally biased region" description="Low complexity" evidence="1">
    <location>
        <begin position="181"/>
        <end position="206"/>
    </location>
</feature>
<protein>
    <submittedName>
        <fullName evidence="2">Uncharacterized protein</fullName>
    </submittedName>
</protein>
<evidence type="ECO:0000313" key="2">
    <source>
        <dbReference type="EMBL" id="PVU98018.1"/>
    </source>
</evidence>
<name>A0A2T9Z093_9FUNG</name>
<accession>A0A2T9Z093</accession>
<proteinExistence type="predicted"/>
<gene>
    <name evidence="2" type="ORF">BB561_000156</name>
</gene>
<feature type="region of interest" description="Disordered" evidence="1">
    <location>
        <begin position="1"/>
        <end position="62"/>
    </location>
</feature>
<reference evidence="2 3" key="1">
    <citation type="journal article" date="2018" name="MBio">
        <title>Comparative Genomics Reveals the Core Gene Toolbox for the Fungus-Insect Symbiosis.</title>
        <authorList>
            <person name="Wang Y."/>
            <person name="Stata M."/>
            <person name="Wang W."/>
            <person name="Stajich J.E."/>
            <person name="White M.M."/>
            <person name="Moncalvo J.M."/>
        </authorList>
    </citation>
    <scope>NUCLEOTIDE SEQUENCE [LARGE SCALE GENOMIC DNA]</scope>
    <source>
        <strain evidence="2 3">SWE-8-4</strain>
    </source>
</reference>
<evidence type="ECO:0000313" key="3">
    <source>
        <dbReference type="Proteomes" id="UP000245383"/>
    </source>
</evidence>
<feature type="region of interest" description="Disordered" evidence="1">
    <location>
        <begin position="167"/>
        <end position="206"/>
    </location>
</feature>